<evidence type="ECO:0000256" key="4">
    <source>
        <dbReference type="ARBA" id="ARBA00022840"/>
    </source>
</evidence>
<evidence type="ECO:0000256" key="1">
    <source>
        <dbReference type="ARBA" id="ARBA00022679"/>
    </source>
</evidence>
<keyword evidence="2" id="KW-0547">Nucleotide-binding</keyword>
<dbReference type="CDD" id="cd14014">
    <property type="entry name" value="STKc_PknB_like"/>
    <property type="match status" value="1"/>
</dbReference>
<evidence type="ECO:0000256" key="5">
    <source>
        <dbReference type="SAM" id="MobiDB-lite"/>
    </source>
</evidence>
<keyword evidence="4" id="KW-0067">ATP-binding</keyword>
<evidence type="ECO:0000313" key="8">
    <source>
        <dbReference type="EMBL" id="SMP39858.1"/>
    </source>
</evidence>
<dbReference type="Gene3D" id="1.10.510.10">
    <property type="entry name" value="Transferase(Phosphotransferase) domain 1"/>
    <property type="match status" value="1"/>
</dbReference>
<evidence type="ECO:0000313" key="9">
    <source>
        <dbReference type="Proteomes" id="UP001158067"/>
    </source>
</evidence>
<keyword evidence="1" id="KW-0808">Transferase</keyword>
<dbReference type="Proteomes" id="UP001158067">
    <property type="component" value="Unassembled WGS sequence"/>
</dbReference>
<dbReference type="Gene3D" id="3.30.200.20">
    <property type="entry name" value="Phosphorylase Kinase, domain 1"/>
    <property type="match status" value="1"/>
</dbReference>
<keyword evidence="3 8" id="KW-0418">Kinase</keyword>
<comment type="caution">
    <text evidence="8">The sequence shown here is derived from an EMBL/GenBank/DDBJ whole genome shotgun (WGS) entry which is preliminary data.</text>
</comment>
<evidence type="ECO:0000256" key="6">
    <source>
        <dbReference type="SAM" id="Phobius"/>
    </source>
</evidence>
<dbReference type="EMBL" id="FXUG01000001">
    <property type="protein sequence ID" value="SMP39858.1"/>
    <property type="molecule type" value="Genomic_DNA"/>
</dbReference>
<dbReference type="InterPro" id="IPR011009">
    <property type="entry name" value="Kinase-like_dom_sf"/>
</dbReference>
<dbReference type="GO" id="GO:0004674">
    <property type="term" value="F:protein serine/threonine kinase activity"/>
    <property type="evidence" value="ECO:0007669"/>
    <property type="project" value="UniProtKB-KW"/>
</dbReference>
<protein>
    <submittedName>
        <fullName evidence="8">Serine/threonine protein kinase</fullName>
    </submittedName>
</protein>
<accession>A0ABY1PPX1</accession>
<sequence>MNCPSAKGASAIQGEHDALLDADTIPPETLKHDEKSGGVDPACFKVVDDYELLGEIARGAMGVVYRARQVSLRRIVALKMMLGEQNADSTRRFLAEAEAAASLDHPGIVPVYDVGQHDGRMYFTMALVDGKSLADQLVDGPLDPKVAARVAEQVATAIGYAHRRRWVHRDIKPANILIDGEGNARVTDFGVCKSMVSASEMTAVGQIVGTPHYMAPEQAGYKSQPGGVRELIVGSITHDPVDASVGPTADIYSIGAVLYATLTGRPPFQAANPLDVVAQVLTQDPVPVRILNPSVPDELDVITMKCLAKERVDRYQSAESLADDLQRFLEGVPILAKPPGWARRLRHAVNQHLVVATVSGTAALALVCLASVLLLFWLQARWQLNQMQGQLAYERASAATHLLALRQKRSDSQETSSGKQDAAIGRVGGTGDVPRTAGKEELGGDVLSKEAGKSVAEFELARLSDSVERLASNGHNETAVQIAIAAIRHAQQHQLEPSDRVVALLQTLDPEQADLDELLELAEGSIRKPLSDFELTLYGIHQREEPRTDETY</sequence>
<dbReference type="SUPFAM" id="SSF56112">
    <property type="entry name" value="Protein kinase-like (PK-like)"/>
    <property type="match status" value="1"/>
</dbReference>
<feature type="domain" description="Protein kinase" evidence="7">
    <location>
        <begin position="50"/>
        <end position="329"/>
    </location>
</feature>
<dbReference type="SMART" id="SM00220">
    <property type="entry name" value="S_TKc"/>
    <property type="match status" value="1"/>
</dbReference>
<proteinExistence type="predicted"/>
<dbReference type="PROSITE" id="PS50011">
    <property type="entry name" value="PROTEIN_KINASE_DOM"/>
    <property type="match status" value="1"/>
</dbReference>
<dbReference type="PANTHER" id="PTHR43289">
    <property type="entry name" value="MITOGEN-ACTIVATED PROTEIN KINASE KINASE KINASE 20-RELATED"/>
    <property type="match status" value="1"/>
</dbReference>
<dbReference type="RefSeq" id="WP_283430608.1">
    <property type="nucleotide sequence ID" value="NZ_FXUG01000001.1"/>
</dbReference>
<dbReference type="PANTHER" id="PTHR43289:SF6">
    <property type="entry name" value="SERINE_THREONINE-PROTEIN KINASE NEKL-3"/>
    <property type="match status" value="1"/>
</dbReference>
<evidence type="ECO:0000259" key="7">
    <source>
        <dbReference type="PROSITE" id="PS50011"/>
    </source>
</evidence>
<keyword evidence="6" id="KW-1133">Transmembrane helix</keyword>
<keyword evidence="6" id="KW-0812">Transmembrane</keyword>
<keyword evidence="9" id="KW-1185">Reference proteome</keyword>
<keyword evidence="8" id="KW-0723">Serine/threonine-protein kinase</keyword>
<feature type="region of interest" description="Disordered" evidence="5">
    <location>
        <begin position="407"/>
        <end position="444"/>
    </location>
</feature>
<organism evidence="8 9">
    <name type="scientific">Neorhodopirellula lusitana</name>
    <dbReference type="NCBI Taxonomy" id="445327"/>
    <lineage>
        <taxon>Bacteria</taxon>
        <taxon>Pseudomonadati</taxon>
        <taxon>Planctomycetota</taxon>
        <taxon>Planctomycetia</taxon>
        <taxon>Pirellulales</taxon>
        <taxon>Pirellulaceae</taxon>
        <taxon>Neorhodopirellula</taxon>
    </lineage>
</organism>
<gene>
    <name evidence="8" type="ORF">SAMN06265222_101371</name>
</gene>
<dbReference type="Pfam" id="PF00069">
    <property type="entry name" value="Pkinase"/>
    <property type="match status" value="1"/>
</dbReference>
<reference evidence="8 9" key="1">
    <citation type="submission" date="2017-05" db="EMBL/GenBank/DDBJ databases">
        <authorList>
            <person name="Varghese N."/>
            <person name="Submissions S."/>
        </authorList>
    </citation>
    <scope>NUCLEOTIDE SEQUENCE [LARGE SCALE GENOMIC DNA]</scope>
    <source>
        <strain evidence="8 9">DSM 25457</strain>
    </source>
</reference>
<dbReference type="InterPro" id="IPR000719">
    <property type="entry name" value="Prot_kinase_dom"/>
</dbReference>
<feature type="transmembrane region" description="Helical" evidence="6">
    <location>
        <begin position="353"/>
        <end position="378"/>
    </location>
</feature>
<evidence type="ECO:0000256" key="2">
    <source>
        <dbReference type="ARBA" id="ARBA00022741"/>
    </source>
</evidence>
<keyword evidence="6" id="KW-0472">Membrane</keyword>
<evidence type="ECO:0000256" key="3">
    <source>
        <dbReference type="ARBA" id="ARBA00022777"/>
    </source>
</evidence>
<name>A0ABY1PPX1_9BACT</name>